<feature type="compositionally biased region" description="Basic and acidic residues" evidence="5">
    <location>
        <begin position="128"/>
        <end position="140"/>
    </location>
</feature>
<reference evidence="7 8" key="1">
    <citation type="journal article" date="2014" name="BMC Genomics">
        <title>Comparative genomics of the major fungal agents of human and animal Sporotrichosis: Sporothrix schenckii and Sporothrix brasiliensis.</title>
        <authorList>
            <person name="Teixeira M.M."/>
            <person name="de Almeida L.G."/>
            <person name="Kubitschek-Barreira P."/>
            <person name="Alves F.L."/>
            <person name="Kioshima E.S."/>
            <person name="Abadio A.K."/>
            <person name="Fernandes L."/>
            <person name="Derengowski L.S."/>
            <person name="Ferreira K.S."/>
            <person name="Souza R.C."/>
            <person name="Ruiz J.C."/>
            <person name="de Andrade N.C."/>
            <person name="Paes H.C."/>
            <person name="Nicola A.M."/>
            <person name="Albuquerque P."/>
            <person name="Gerber A.L."/>
            <person name="Martins V.P."/>
            <person name="Peconick L.D."/>
            <person name="Neto A.V."/>
            <person name="Chaucanez C.B."/>
            <person name="Silva P.A."/>
            <person name="Cunha O.L."/>
            <person name="de Oliveira F.F."/>
            <person name="dos Santos T.C."/>
            <person name="Barros A.L."/>
            <person name="Soares M.A."/>
            <person name="de Oliveira L.M."/>
            <person name="Marini M.M."/>
            <person name="Villalobos-Duno H."/>
            <person name="Cunha M.M."/>
            <person name="de Hoog S."/>
            <person name="da Silveira J.F."/>
            <person name="Henrissat B."/>
            <person name="Nino-Vega G.A."/>
            <person name="Cisalpino P.S."/>
            <person name="Mora-Montes H.M."/>
            <person name="Almeida S.R."/>
            <person name="Stajich J.E."/>
            <person name="Lopes-Bezerra L.M."/>
            <person name="Vasconcelos A.T."/>
            <person name="Felipe M.S."/>
        </authorList>
    </citation>
    <scope>NUCLEOTIDE SEQUENCE [LARGE SCALE GENOMIC DNA]</scope>
    <source>
        <strain evidence="7 8">5110</strain>
    </source>
</reference>
<feature type="compositionally biased region" description="Polar residues" evidence="5">
    <location>
        <begin position="333"/>
        <end position="352"/>
    </location>
</feature>
<organism evidence="7 8">
    <name type="scientific">Sporothrix brasiliensis 5110</name>
    <dbReference type="NCBI Taxonomy" id="1398154"/>
    <lineage>
        <taxon>Eukaryota</taxon>
        <taxon>Fungi</taxon>
        <taxon>Dikarya</taxon>
        <taxon>Ascomycota</taxon>
        <taxon>Pezizomycotina</taxon>
        <taxon>Sordariomycetes</taxon>
        <taxon>Sordariomycetidae</taxon>
        <taxon>Ophiostomatales</taxon>
        <taxon>Ophiostomataceae</taxon>
        <taxon>Sporothrix</taxon>
    </lineage>
</organism>
<dbReference type="Pfam" id="PF00170">
    <property type="entry name" value="bZIP_1"/>
    <property type="match status" value="1"/>
</dbReference>
<dbReference type="GO" id="GO:0090575">
    <property type="term" value="C:RNA polymerase II transcription regulator complex"/>
    <property type="evidence" value="ECO:0007669"/>
    <property type="project" value="TreeGrafter"/>
</dbReference>
<feature type="compositionally biased region" description="Low complexity" evidence="5">
    <location>
        <begin position="40"/>
        <end position="51"/>
    </location>
</feature>
<dbReference type="CDD" id="cd14688">
    <property type="entry name" value="bZIP_YAP"/>
    <property type="match status" value="1"/>
</dbReference>
<dbReference type="Proteomes" id="UP000031575">
    <property type="component" value="Unassembled WGS sequence"/>
</dbReference>
<name>A0A0C2IT60_9PEZI</name>
<dbReference type="RefSeq" id="XP_040616197.1">
    <property type="nucleotide sequence ID" value="XM_040765136.1"/>
</dbReference>
<dbReference type="PANTHER" id="PTHR40621">
    <property type="entry name" value="TRANSCRIPTION FACTOR KAPC-RELATED"/>
    <property type="match status" value="1"/>
</dbReference>
<dbReference type="InterPro" id="IPR004827">
    <property type="entry name" value="bZIP"/>
</dbReference>
<dbReference type="InterPro" id="IPR050936">
    <property type="entry name" value="AP-1-like"/>
</dbReference>
<evidence type="ECO:0000313" key="7">
    <source>
        <dbReference type="EMBL" id="KIH88187.1"/>
    </source>
</evidence>
<dbReference type="SMART" id="SM00338">
    <property type="entry name" value="BRLZ"/>
    <property type="match status" value="1"/>
</dbReference>
<evidence type="ECO:0000256" key="1">
    <source>
        <dbReference type="ARBA" id="ARBA00004123"/>
    </source>
</evidence>
<dbReference type="Pfam" id="PF08601">
    <property type="entry name" value="PAP1"/>
    <property type="match status" value="1"/>
</dbReference>
<dbReference type="HOGENOM" id="CLU_011807_0_0_1"/>
<dbReference type="GO" id="GO:0034599">
    <property type="term" value="P:cellular response to oxidative stress"/>
    <property type="evidence" value="ECO:0007669"/>
    <property type="project" value="UniProtKB-ARBA"/>
</dbReference>
<evidence type="ECO:0000256" key="3">
    <source>
        <dbReference type="ARBA" id="ARBA00023242"/>
    </source>
</evidence>
<accession>A0A0C2IT60</accession>
<evidence type="ECO:0000256" key="5">
    <source>
        <dbReference type="SAM" id="MobiDB-lite"/>
    </source>
</evidence>
<comment type="similarity">
    <text evidence="4">Belongs to the bZIP family. YAP subfamily.</text>
</comment>
<gene>
    <name evidence="7" type="ORF">SPBR_06880</name>
</gene>
<dbReference type="PROSITE" id="PS50217">
    <property type="entry name" value="BZIP"/>
    <property type="match status" value="1"/>
</dbReference>
<dbReference type="FunFam" id="1.20.5.170:FF:000067">
    <property type="entry name" value="BZIP transcription factor"/>
    <property type="match status" value="1"/>
</dbReference>
<feature type="compositionally biased region" description="Low complexity" evidence="5">
    <location>
        <begin position="353"/>
        <end position="367"/>
    </location>
</feature>
<dbReference type="InterPro" id="IPR046347">
    <property type="entry name" value="bZIP_sf"/>
</dbReference>
<proteinExistence type="inferred from homology"/>
<dbReference type="VEuPathDB" id="FungiDB:SPBR_06880"/>
<feature type="region of interest" description="Disordered" evidence="5">
    <location>
        <begin position="22"/>
        <end position="51"/>
    </location>
</feature>
<dbReference type="GO" id="GO:0000976">
    <property type="term" value="F:transcription cis-regulatory region binding"/>
    <property type="evidence" value="ECO:0007669"/>
    <property type="project" value="InterPro"/>
</dbReference>
<dbReference type="EMBL" id="AWTV01000009">
    <property type="protein sequence ID" value="KIH88187.1"/>
    <property type="molecule type" value="Genomic_DNA"/>
</dbReference>
<dbReference type="GO" id="GO:0005737">
    <property type="term" value="C:cytoplasm"/>
    <property type="evidence" value="ECO:0007669"/>
    <property type="project" value="UniProtKB-SubCell"/>
</dbReference>
<feature type="region of interest" description="Disordered" evidence="5">
    <location>
        <begin position="257"/>
        <end position="388"/>
    </location>
</feature>
<feature type="compositionally biased region" description="Polar residues" evidence="5">
    <location>
        <begin position="368"/>
        <end position="388"/>
    </location>
</feature>
<keyword evidence="3" id="KW-0539">Nucleus</keyword>
<dbReference type="GeneID" id="63680057"/>
<dbReference type="PANTHER" id="PTHR40621:SF6">
    <property type="entry name" value="AP-1-LIKE TRANSCRIPTION FACTOR YAP1-RELATED"/>
    <property type="match status" value="1"/>
</dbReference>
<dbReference type="AlphaFoldDB" id="A0A0C2IT60"/>
<dbReference type="SUPFAM" id="SSF111430">
    <property type="entry name" value="YAP1 redox domain"/>
    <property type="match status" value="1"/>
</dbReference>
<dbReference type="OrthoDB" id="5380163at2759"/>
<dbReference type="InterPro" id="IPR023167">
    <property type="entry name" value="Yap1_redox_dom_sf"/>
</dbReference>
<protein>
    <submittedName>
        <fullName evidence="7">Fungal AP-1-like factor</fullName>
    </submittedName>
</protein>
<feature type="compositionally biased region" description="Polar residues" evidence="5">
    <location>
        <begin position="291"/>
        <end position="324"/>
    </location>
</feature>
<evidence type="ECO:0000256" key="2">
    <source>
        <dbReference type="ARBA" id="ARBA00004496"/>
    </source>
</evidence>
<keyword evidence="8" id="KW-1185">Reference proteome</keyword>
<evidence type="ECO:0000313" key="8">
    <source>
        <dbReference type="Proteomes" id="UP000031575"/>
    </source>
</evidence>
<feature type="region of interest" description="Disordered" evidence="5">
    <location>
        <begin position="73"/>
        <end position="173"/>
    </location>
</feature>
<dbReference type="Gene3D" id="1.10.238.100">
    <property type="entry name" value="YAP1 redox domain. Chain B"/>
    <property type="match status" value="1"/>
</dbReference>
<dbReference type="Gene3D" id="1.20.5.170">
    <property type="match status" value="1"/>
</dbReference>
<feature type="compositionally biased region" description="Polar residues" evidence="5">
    <location>
        <begin position="262"/>
        <end position="283"/>
    </location>
</feature>
<feature type="domain" description="BZIP" evidence="6">
    <location>
        <begin position="150"/>
        <end position="213"/>
    </location>
</feature>
<comment type="caution">
    <text evidence="7">The sequence shown here is derived from an EMBL/GenBank/DDBJ whole genome shotgun (WGS) entry which is preliminary data.</text>
</comment>
<dbReference type="SUPFAM" id="SSF57959">
    <property type="entry name" value="Leucine zipper domain"/>
    <property type="match status" value="1"/>
</dbReference>
<evidence type="ECO:0000259" key="6">
    <source>
        <dbReference type="PROSITE" id="PS50217"/>
    </source>
</evidence>
<dbReference type="InterPro" id="IPR013910">
    <property type="entry name" value="TF_PAP1"/>
</dbReference>
<dbReference type="GO" id="GO:0001228">
    <property type="term" value="F:DNA-binding transcription activator activity, RNA polymerase II-specific"/>
    <property type="evidence" value="ECO:0007669"/>
    <property type="project" value="TreeGrafter"/>
</dbReference>
<comment type="subcellular location">
    <subcellularLocation>
        <location evidence="2">Cytoplasm</location>
    </subcellularLocation>
    <subcellularLocation>
        <location evidence="1">Nucleus</location>
    </subcellularLocation>
</comment>
<dbReference type="PROSITE" id="PS00036">
    <property type="entry name" value="BZIP_BASIC"/>
    <property type="match status" value="1"/>
</dbReference>
<sequence>MASNQNFLLTPQQQELLFAALNANRPAGGSSGMSPNGAGVTDTPVTTKPTDLINSIADSSFLDYDYSFDGADTSLDFSLEGDQSNFIDNDDADADADDAKTDSAPSNADNDSPDKRSHPDDDDEDDGIIAKRHESTEKVPKKPGRKPLTSEPSSKRKAQNRAAQRAFRERKEKHLKDLETKVSELEKASETANSENGVLRAQVEKMTVEINEYKKRMELLSRSRSTYTQGGQQVFGNPIFNNINDVNFQFEFPKFGQLPGPASSNGTTAVNTNTNDNSPTLSSYKRGLSFDTLSSTSPKELPGLSTTATSNANSPAESINSLKKTSTKEDLSKLSNAFTPPLTNGNVANASRSSMDSASTCSPSASSHTNTAPSSSCGTSPEPFTQSPMGFKPVDTLTTIGEEQPAIFANTNANANTASANIMCRLDFSQFANVDINDMNWLGNQTNFRFDPQLFGDYREPQENILSSGGFDDSFFNDALEIDFTTPFNMAPSPVVPGGNKSNLIAQIDAAKEGEFASSSIAGAAGVPAVAKLPAAGGMLTCNKIWERLQNCPKVQNGDFDLDGLCSDLQKKAKCSGSGAVVDETDFKFVMNKYLDKDGESDCTKDLIDDVKAPVA</sequence>
<evidence type="ECO:0000256" key="4">
    <source>
        <dbReference type="ARBA" id="ARBA00038132"/>
    </source>
</evidence>